<accession>A0A1H4LUC6</accession>
<evidence type="ECO:0000259" key="1">
    <source>
        <dbReference type="Pfam" id="PF10022"/>
    </source>
</evidence>
<dbReference type="Proteomes" id="UP000182652">
    <property type="component" value="Unassembled WGS sequence"/>
</dbReference>
<organism evidence="2 3">
    <name type="scientific">Arthrobacter woluwensis</name>
    <dbReference type="NCBI Taxonomy" id="156980"/>
    <lineage>
        <taxon>Bacteria</taxon>
        <taxon>Bacillati</taxon>
        <taxon>Actinomycetota</taxon>
        <taxon>Actinomycetes</taxon>
        <taxon>Micrococcales</taxon>
        <taxon>Micrococcaceae</taxon>
        <taxon>Arthrobacter</taxon>
    </lineage>
</organism>
<reference evidence="2 3" key="1">
    <citation type="submission" date="2016-10" db="EMBL/GenBank/DDBJ databases">
        <authorList>
            <person name="de Groot N.N."/>
        </authorList>
    </citation>
    <scope>NUCLEOTIDE SEQUENCE [LARGE SCALE GENOMIC DNA]</scope>
    <source>
        <strain evidence="2 3">DSM 10495</strain>
    </source>
</reference>
<dbReference type="PANTHER" id="PTHR35339">
    <property type="entry name" value="LINALOOL DEHYDRATASE_ISOMERASE DOMAIN-CONTAINING PROTEIN"/>
    <property type="match status" value="1"/>
</dbReference>
<dbReference type="InterPro" id="IPR016624">
    <property type="entry name" value="UCP014753"/>
</dbReference>
<protein>
    <recommendedName>
        <fullName evidence="1">DUF2264 domain-containing protein</fullName>
    </recommendedName>
</protein>
<evidence type="ECO:0000313" key="2">
    <source>
        <dbReference type="EMBL" id="SEB74293.1"/>
    </source>
</evidence>
<dbReference type="Pfam" id="PF10022">
    <property type="entry name" value="DUF2264"/>
    <property type="match status" value="1"/>
</dbReference>
<keyword evidence="3" id="KW-1185">Reference proteome</keyword>
<gene>
    <name evidence="2" type="ORF">SAMN04489745_1127</name>
</gene>
<dbReference type="STRING" id="156980.SAMN04489745_1127"/>
<dbReference type="InterPro" id="IPR049349">
    <property type="entry name" value="DUF2264_N"/>
</dbReference>
<dbReference type="PANTHER" id="PTHR35339:SF4">
    <property type="entry name" value="LINALOOL DEHYDRATASE_ISOMERASE DOMAIN-CONTAINING PROTEIN"/>
    <property type="match status" value="1"/>
</dbReference>
<dbReference type="AlphaFoldDB" id="A0A1H4LUC6"/>
<dbReference type="EMBL" id="FNSN01000003">
    <property type="protein sequence ID" value="SEB74293.1"/>
    <property type="molecule type" value="Genomic_DNA"/>
</dbReference>
<sequence length="671" mass="72219">MNGQVNDDAAQRRAYWFGFADRQLLAVRPYFSPGHALLRLPGRPAFSGVRSDELEGFARTFLLAALRVAGSGGDDPHGHLDWYRPGLVAGAARWTDEGADAERAAGKVADESWNLVVSRTQALVEAASVAIGLQLTRPWLWDRLDPQEQDTVASWLQGAGTADPWDNNWVLFNAHVAEFLAGVGRDHNPDHITAALDRIEDWAVDGGWYRDGDNGGTGDFFDYYCGWALHLYPLLWCRFAADRAVGGPHPWAADRLPRYRERLSEFLRTYPGFFGGGGEPVFHGRSLTYRFAAAAPLALGALFLEPGEPGGDAESLARAGTLATATLRYFDTPAAFPDGIACLGWQGPYEPMIQNYSGPGSPYWSSKAFLALLLPEGSHFWNTPAETTPARPDETTLIPGPGFLLHRGPDGIAQLANHGSDKHYGPHSDNALYSRFAYSSHTGPLRLPGQGLGSGTDPVPSEAVDNHLAVLDAAGRASWRSRIHRLETGPGTVHGATAASFHRPVWTVTEDEAEQPLTVATGTTAHGGYQLRVYRVQLLSGPAGRYDGWSVREGGWAVTPGVHATLWPLTQGPLVQGPHAQGSAAVVVGEMQGTTAFGEARCPTVTTSLSAATTLLASVHHLGLEAPGHRPGPFTLTESGGWVRASVRMLPLQDEEGEPFTLGLEFRTPGT</sequence>
<evidence type="ECO:0000313" key="3">
    <source>
        <dbReference type="Proteomes" id="UP000182652"/>
    </source>
</evidence>
<proteinExistence type="predicted"/>
<dbReference type="PIRSF" id="PIRSF014753">
    <property type="entry name" value="UCP014753"/>
    <property type="match status" value="1"/>
</dbReference>
<name>A0A1H4LUC6_9MICC</name>
<feature type="domain" description="DUF2264" evidence="1">
    <location>
        <begin position="13"/>
        <end position="386"/>
    </location>
</feature>